<feature type="active site" description="Charge relay system" evidence="5">
    <location>
        <position position="165"/>
    </location>
</feature>
<feature type="active site" description="Charge relay system" evidence="5">
    <location>
        <position position="191"/>
    </location>
</feature>
<organism evidence="8 9">
    <name type="scientific">Aequorivita lipolytica</name>
    <dbReference type="NCBI Taxonomy" id="153267"/>
    <lineage>
        <taxon>Bacteria</taxon>
        <taxon>Pseudomonadati</taxon>
        <taxon>Bacteroidota</taxon>
        <taxon>Flavobacteriia</taxon>
        <taxon>Flavobacteriales</taxon>
        <taxon>Flavobacteriaceae</taxon>
        <taxon>Aequorivita</taxon>
    </lineage>
</organism>
<dbReference type="InterPro" id="IPR000209">
    <property type="entry name" value="Peptidase_S8/S53_dom"/>
</dbReference>
<dbReference type="RefSeq" id="WP_111816338.1">
    <property type="nucleotide sequence ID" value="NZ_CBCRZQ010000008.1"/>
</dbReference>
<evidence type="ECO:0000256" key="1">
    <source>
        <dbReference type="ARBA" id="ARBA00011073"/>
    </source>
</evidence>
<dbReference type="Pfam" id="PF00082">
    <property type="entry name" value="Peptidase_S8"/>
    <property type="match status" value="1"/>
</dbReference>
<evidence type="ECO:0000259" key="7">
    <source>
        <dbReference type="Pfam" id="PF00082"/>
    </source>
</evidence>
<protein>
    <submittedName>
        <fullName evidence="8">S8/S53 family peptidase</fullName>
    </submittedName>
</protein>
<dbReference type="Proteomes" id="UP000321945">
    <property type="component" value="Unassembled WGS sequence"/>
</dbReference>
<dbReference type="PANTHER" id="PTHR43806">
    <property type="entry name" value="PEPTIDASE S8"/>
    <property type="match status" value="1"/>
</dbReference>
<dbReference type="AlphaFoldDB" id="A0A5C6YNU3"/>
<dbReference type="EMBL" id="VORU01000007">
    <property type="protein sequence ID" value="TXD69013.1"/>
    <property type="molecule type" value="Genomic_DNA"/>
</dbReference>
<feature type="active site" description="Charge relay system" evidence="5">
    <location>
        <position position="389"/>
    </location>
</feature>
<evidence type="ECO:0000313" key="9">
    <source>
        <dbReference type="Proteomes" id="UP000321945"/>
    </source>
</evidence>
<feature type="domain" description="Peptidase S8/S53" evidence="7">
    <location>
        <begin position="157"/>
        <end position="432"/>
    </location>
</feature>
<dbReference type="InterPro" id="IPR050131">
    <property type="entry name" value="Peptidase_S8_subtilisin-like"/>
</dbReference>
<dbReference type="PROSITE" id="PS00137">
    <property type="entry name" value="SUBTILASE_HIS"/>
    <property type="match status" value="1"/>
</dbReference>
<dbReference type="GO" id="GO:0006508">
    <property type="term" value="P:proteolysis"/>
    <property type="evidence" value="ECO:0007669"/>
    <property type="project" value="UniProtKB-KW"/>
</dbReference>
<dbReference type="PANTHER" id="PTHR43806:SF11">
    <property type="entry name" value="CEREVISIN-RELATED"/>
    <property type="match status" value="1"/>
</dbReference>
<dbReference type="InterPro" id="IPR022398">
    <property type="entry name" value="Peptidase_S8_His-AS"/>
</dbReference>
<dbReference type="GO" id="GO:0004252">
    <property type="term" value="F:serine-type endopeptidase activity"/>
    <property type="evidence" value="ECO:0007669"/>
    <property type="project" value="UniProtKB-UniRule"/>
</dbReference>
<reference evidence="8 9" key="1">
    <citation type="submission" date="2019-08" db="EMBL/GenBank/DDBJ databases">
        <title>Genome of Aequorivita lipolytica Y10-2 (type strain).</title>
        <authorList>
            <person name="Bowman J.P."/>
        </authorList>
    </citation>
    <scope>NUCLEOTIDE SEQUENCE [LARGE SCALE GENOMIC DNA]</scope>
    <source>
        <strain evidence="8 9">Y10-2</strain>
    </source>
</reference>
<keyword evidence="4 5" id="KW-0720">Serine protease</keyword>
<gene>
    <name evidence="8" type="ORF">ESV24_09695</name>
</gene>
<accession>A0A5C6YNU3</accession>
<proteinExistence type="inferred from homology"/>
<dbReference type="PROSITE" id="PS51892">
    <property type="entry name" value="SUBTILASE"/>
    <property type="match status" value="1"/>
</dbReference>
<dbReference type="OrthoDB" id="1055762at2"/>
<keyword evidence="6" id="KW-0732">Signal</keyword>
<feature type="chain" id="PRO_5022796891" evidence="6">
    <location>
        <begin position="20"/>
        <end position="543"/>
    </location>
</feature>
<keyword evidence="2 5" id="KW-0645">Protease</keyword>
<comment type="caution">
    <text evidence="8">The sequence shown here is derived from an EMBL/GenBank/DDBJ whole genome shotgun (WGS) entry which is preliminary data.</text>
</comment>
<feature type="signal peptide" evidence="6">
    <location>
        <begin position="1"/>
        <end position="19"/>
    </location>
</feature>
<evidence type="ECO:0000256" key="6">
    <source>
        <dbReference type="SAM" id="SignalP"/>
    </source>
</evidence>
<evidence type="ECO:0000256" key="5">
    <source>
        <dbReference type="PROSITE-ProRule" id="PRU01240"/>
    </source>
</evidence>
<comment type="similarity">
    <text evidence="1 5">Belongs to the peptidase S8 family.</text>
</comment>
<dbReference type="InterPro" id="IPR036852">
    <property type="entry name" value="Peptidase_S8/S53_dom_sf"/>
</dbReference>
<keyword evidence="3 5" id="KW-0378">Hydrolase</keyword>
<evidence type="ECO:0000256" key="4">
    <source>
        <dbReference type="ARBA" id="ARBA00022825"/>
    </source>
</evidence>
<dbReference type="PRINTS" id="PR00723">
    <property type="entry name" value="SUBTILISIN"/>
</dbReference>
<dbReference type="Gene3D" id="3.40.50.200">
    <property type="entry name" value="Peptidase S8/S53 domain"/>
    <property type="match status" value="1"/>
</dbReference>
<keyword evidence="9" id="KW-1185">Reference proteome</keyword>
<name>A0A5C6YNU3_9FLAO</name>
<dbReference type="SUPFAM" id="SSF52743">
    <property type="entry name" value="Subtilisin-like"/>
    <property type="match status" value="1"/>
</dbReference>
<evidence type="ECO:0000313" key="8">
    <source>
        <dbReference type="EMBL" id="TXD69013.1"/>
    </source>
</evidence>
<sequence length="543" mass="60572">MRNLLLFSILILITFSAQAQDETWFYIRARDTSFTPSFEKKGEYIIYTGEDSKLKAGLKNYQIKTFNKTQKNSKKQDIYKTFFVIADKESLLQDLLLNASDIFESGEIISKEDRKIFEPNDYGLTSTIGDSKGFKVNLDYLDFLGLPKAWYYTTGDRNTVIGISDGTVDTTNVEFKGKTTEFKKSFEAKGHGSSVASIAAGQGDNGYGVPGVCYDCSIYTTGYGNFRTLQMLKDLSDAGARVINCSWLGTYSTEKVQGEINEMLKQGTIIVAAAGNRPWTTTLGKKSYYPASYDHVISVSSGMYKYENIEDNIILLESGEYYAENIMGHVGRTVGFEDNDPKKKAKIWPISITTLNKDVDLLAPSVGILRFSRTAENNKIAYIPFEATSPSAPLVTGTIALMFSLYPCLPADEVESILKMTATNIDDIEVNKPYAGMYGAGILNTGGAVEMVFDMFAEEKPVKIENQRFSRWDFKLSSISEIIMKNQEFTEEATLDLTSKKSIVISENTILKPNTLGKIHLKINPSLKKECELQLRDPSILND</sequence>
<evidence type="ECO:0000256" key="3">
    <source>
        <dbReference type="ARBA" id="ARBA00022801"/>
    </source>
</evidence>
<evidence type="ECO:0000256" key="2">
    <source>
        <dbReference type="ARBA" id="ARBA00022670"/>
    </source>
</evidence>
<dbReference type="InterPro" id="IPR015500">
    <property type="entry name" value="Peptidase_S8_subtilisin-rel"/>
</dbReference>
<dbReference type="CDD" id="cd00306">
    <property type="entry name" value="Peptidases_S8_S53"/>
    <property type="match status" value="1"/>
</dbReference>